<sequence length="245" mass="27768">MKPRLFLLLLLLTLKGFGQPKPLEGIVFDKESKERIASVSIHDLTNGIAIYDNLKGEYQIIAADGDILVFSKQNYRSDTIKVQSRAQLAVSMVRLAIQLKEVTVHNTTLTPDQKLEATKNDFTKIYGSLAYGDYLSTPYGGGAGLSIDALWNSISRSGRNASKLRDVIQQDYEQNVIDYRFNREYVAGITGLKDDKLTSFMFRYRPGYYTASTMSDYEFITMIRANLRRFLRSQRTYGLAPLVSK</sequence>
<evidence type="ECO:0000313" key="1">
    <source>
        <dbReference type="EMBL" id="MBB3054428.1"/>
    </source>
</evidence>
<evidence type="ECO:0000313" key="2">
    <source>
        <dbReference type="Proteomes" id="UP000539265"/>
    </source>
</evidence>
<comment type="caution">
    <text evidence="1">The sequence shown here is derived from an EMBL/GenBank/DDBJ whole genome shotgun (WGS) entry which is preliminary data.</text>
</comment>
<evidence type="ECO:0008006" key="3">
    <source>
        <dbReference type="Google" id="ProtNLM"/>
    </source>
</evidence>
<dbReference type="RefSeq" id="WP_096356956.1">
    <property type="nucleotide sequence ID" value="NZ_AP017313.1"/>
</dbReference>
<gene>
    <name evidence="1" type="ORF">FHS11_000838</name>
</gene>
<keyword evidence="2" id="KW-1185">Reference proteome</keyword>
<protein>
    <recommendedName>
        <fullName evidence="3">Carboxypeptidase-like regulatory domain-containing protein</fullName>
    </recommendedName>
</protein>
<dbReference type="AlphaFoldDB" id="A0A839S9Y1"/>
<dbReference type="EMBL" id="JACHWX010000002">
    <property type="protein sequence ID" value="MBB3054428.1"/>
    <property type="molecule type" value="Genomic_DNA"/>
</dbReference>
<reference evidence="1" key="1">
    <citation type="submission" date="2020-08" db="EMBL/GenBank/DDBJ databases">
        <title>Genomic Encyclopedia of Type Strains, Phase III (KMG-III): the genomes of soil and plant-associated and newly described type strains.</title>
        <authorList>
            <person name="Whitman W."/>
        </authorList>
    </citation>
    <scope>NUCLEOTIDE SEQUENCE [LARGE SCALE GENOMIC DNA]</scope>
    <source>
        <strain evidence="1">CECT 8628</strain>
    </source>
</reference>
<organism evidence="1 2">
    <name type="scientific">Mucilaginibacter gotjawali</name>
    <dbReference type="NCBI Taxonomy" id="1550579"/>
    <lineage>
        <taxon>Bacteria</taxon>
        <taxon>Pseudomonadati</taxon>
        <taxon>Bacteroidota</taxon>
        <taxon>Sphingobacteriia</taxon>
        <taxon>Sphingobacteriales</taxon>
        <taxon>Sphingobacteriaceae</taxon>
        <taxon>Mucilaginibacter</taxon>
    </lineage>
</organism>
<proteinExistence type="predicted"/>
<dbReference type="OrthoDB" id="714262at2"/>
<name>A0A839S9Y1_9SPHI</name>
<dbReference type="Proteomes" id="UP000539265">
    <property type="component" value="Unassembled WGS sequence"/>
</dbReference>
<accession>A0A839S9Y1</accession>